<dbReference type="EMBL" id="WIUZ02000001">
    <property type="protein sequence ID" value="KAF9792342.1"/>
    <property type="molecule type" value="Genomic_DNA"/>
</dbReference>
<dbReference type="InterPro" id="IPR007681">
    <property type="entry name" value="Mog1"/>
</dbReference>
<reference evidence="4" key="2">
    <citation type="submission" date="2020-11" db="EMBL/GenBank/DDBJ databases">
        <authorList>
            <consortium name="DOE Joint Genome Institute"/>
            <person name="Kuo A."/>
            <person name="Miyauchi S."/>
            <person name="Kiss E."/>
            <person name="Drula E."/>
            <person name="Kohler A."/>
            <person name="Sanchez-Garcia M."/>
            <person name="Andreopoulos B."/>
            <person name="Barry K.W."/>
            <person name="Bonito G."/>
            <person name="Buee M."/>
            <person name="Carver A."/>
            <person name="Chen C."/>
            <person name="Cichocki N."/>
            <person name="Clum A."/>
            <person name="Culley D."/>
            <person name="Crous P.W."/>
            <person name="Fauchery L."/>
            <person name="Girlanda M."/>
            <person name="Hayes R."/>
            <person name="Keri Z."/>
            <person name="Labutti K."/>
            <person name="Lipzen A."/>
            <person name="Lombard V."/>
            <person name="Magnuson J."/>
            <person name="Maillard F."/>
            <person name="Morin E."/>
            <person name="Murat C."/>
            <person name="Nolan M."/>
            <person name="Ohm R."/>
            <person name="Pangilinan J."/>
            <person name="Pereira M."/>
            <person name="Perotto S."/>
            <person name="Peter M."/>
            <person name="Riley R."/>
            <person name="Sitrit Y."/>
            <person name="Stielow B."/>
            <person name="Szollosi G."/>
            <person name="Zifcakova L."/>
            <person name="Stursova M."/>
            <person name="Spatafora J.W."/>
            <person name="Tedersoo L."/>
            <person name="Vaario L.-M."/>
            <person name="Yamada A."/>
            <person name="Yan M."/>
            <person name="Wang P."/>
            <person name="Xu J."/>
            <person name="Bruns T."/>
            <person name="Baldrian P."/>
            <person name="Vilgalys R."/>
            <person name="Henrissat B."/>
            <person name="Grigoriev I.V."/>
            <person name="Hibbett D."/>
            <person name="Nagy L.G."/>
            <person name="Martin F.M."/>
        </authorList>
    </citation>
    <scope>NUCLEOTIDE SEQUENCE</scope>
    <source>
        <strain evidence="4">UH-Tt-Lm1</strain>
    </source>
</reference>
<evidence type="ECO:0000256" key="3">
    <source>
        <dbReference type="ARBA" id="ARBA00022927"/>
    </source>
</evidence>
<name>A0A9P6HR23_9AGAM</name>
<dbReference type="Gene3D" id="3.40.1000.10">
    <property type="entry name" value="Mog1/PsbP, alpha/beta/alpha sandwich"/>
    <property type="match status" value="1"/>
</dbReference>
<reference evidence="4" key="1">
    <citation type="journal article" date="2020" name="Nat. Commun.">
        <title>Large-scale genome sequencing of mycorrhizal fungi provides insights into the early evolution of symbiotic traits.</title>
        <authorList>
            <person name="Miyauchi S."/>
            <person name="Kiss E."/>
            <person name="Kuo A."/>
            <person name="Drula E."/>
            <person name="Kohler A."/>
            <person name="Sanchez-Garcia M."/>
            <person name="Morin E."/>
            <person name="Andreopoulos B."/>
            <person name="Barry K.W."/>
            <person name="Bonito G."/>
            <person name="Buee M."/>
            <person name="Carver A."/>
            <person name="Chen C."/>
            <person name="Cichocki N."/>
            <person name="Clum A."/>
            <person name="Culley D."/>
            <person name="Crous P.W."/>
            <person name="Fauchery L."/>
            <person name="Girlanda M."/>
            <person name="Hayes R.D."/>
            <person name="Keri Z."/>
            <person name="LaButti K."/>
            <person name="Lipzen A."/>
            <person name="Lombard V."/>
            <person name="Magnuson J."/>
            <person name="Maillard F."/>
            <person name="Murat C."/>
            <person name="Nolan M."/>
            <person name="Ohm R.A."/>
            <person name="Pangilinan J."/>
            <person name="Pereira M.F."/>
            <person name="Perotto S."/>
            <person name="Peter M."/>
            <person name="Pfister S."/>
            <person name="Riley R."/>
            <person name="Sitrit Y."/>
            <person name="Stielow J.B."/>
            <person name="Szollosi G."/>
            <person name="Zifcakova L."/>
            <person name="Stursova M."/>
            <person name="Spatafora J.W."/>
            <person name="Tedersoo L."/>
            <person name="Vaario L.M."/>
            <person name="Yamada A."/>
            <person name="Yan M."/>
            <person name="Wang P."/>
            <person name="Xu J."/>
            <person name="Bruns T."/>
            <person name="Baldrian P."/>
            <person name="Vilgalys R."/>
            <person name="Dunand C."/>
            <person name="Henrissat B."/>
            <person name="Grigoriev I.V."/>
            <person name="Hibbett D."/>
            <person name="Nagy L.G."/>
            <person name="Martin F.M."/>
        </authorList>
    </citation>
    <scope>NUCLEOTIDE SEQUENCE</scope>
    <source>
        <strain evidence="4">UH-Tt-Lm1</strain>
    </source>
</reference>
<dbReference type="GO" id="GO:0005085">
    <property type="term" value="F:guanyl-nucleotide exchange factor activity"/>
    <property type="evidence" value="ECO:0007669"/>
    <property type="project" value="TreeGrafter"/>
</dbReference>
<dbReference type="GO" id="GO:0005634">
    <property type="term" value="C:nucleus"/>
    <property type="evidence" value="ECO:0007669"/>
    <property type="project" value="TreeGrafter"/>
</dbReference>
<dbReference type="GO" id="GO:0006606">
    <property type="term" value="P:protein import into nucleus"/>
    <property type="evidence" value="ECO:0007669"/>
    <property type="project" value="TreeGrafter"/>
</dbReference>
<accession>A0A9P6HR23</accession>
<dbReference type="InterPro" id="IPR016123">
    <property type="entry name" value="Mog1/PsbP_a/b/a-sand"/>
</dbReference>
<keyword evidence="3" id="KW-0653">Protein transport</keyword>
<evidence type="ECO:0000256" key="1">
    <source>
        <dbReference type="ARBA" id="ARBA00010307"/>
    </source>
</evidence>
<dbReference type="PANTHER" id="PTHR15837">
    <property type="entry name" value="RAN GUANINE NUCLEOTIDE RELEASE FACTOR"/>
    <property type="match status" value="1"/>
</dbReference>
<keyword evidence="5" id="KW-1185">Reference proteome</keyword>
<dbReference type="AlphaFoldDB" id="A0A9P6HR23"/>
<gene>
    <name evidence="4" type="ORF">BJ322DRAFT_1102858</name>
</gene>
<evidence type="ECO:0000256" key="2">
    <source>
        <dbReference type="ARBA" id="ARBA00022448"/>
    </source>
</evidence>
<dbReference type="Proteomes" id="UP000736335">
    <property type="component" value="Unassembled WGS sequence"/>
</dbReference>
<comment type="similarity">
    <text evidence="1">Belongs to the MOG1 family.</text>
</comment>
<organism evidence="4 5">
    <name type="scientific">Thelephora terrestris</name>
    <dbReference type="NCBI Taxonomy" id="56493"/>
    <lineage>
        <taxon>Eukaryota</taxon>
        <taxon>Fungi</taxon>
        <taxon>Dikarya</taxon>
        <taxon>Basidiomycota</taxon>
        <taxon>Agaricomycotina</taxon>
        <taxon>Agaricomycetes</taxon>
        <taxon>Thelephorales</taxon>
        <taxon>Thelephoraceae</taxon>
        <taxon>Thelephora</taxon>
    </lineage>
</organism>
<dbReference type="PANTHER" id="PTHR15837:SF0">
    <property type="entry name" value="RAN GUANINE NUCLEOTIDE RELEASE FACTOR"/>
    <property type="match status" value="1"/>
</dbReference>
<comment type="caution">
    <text evidence="4">The sequence shown here is derived from an EMBL/GenBank/DDBJ whole genome shotgun (WGS) entry which is preliminary data.</text>
</comment>
<dbReference type="OrthoDB" id="10255285at2759"/>
<protein>
    <submittedName>
        <fullName evidence="4">Mog1p/PsbP-like protein</fullName>
    </submittedName>
</protein>
<evidence type="ECO:0000313" key="4">
    <source>
        <dbReference type="EMBL" id="KAF9792342.1"/>
    </source>
</evidence>
<dbReference type="SUPFAM" id="SSF55724">
    <property type="entry name" value="Mog1p/PsbP-like"/>
    <property type="match status" value="1"/>
</dbReference>
<keyword evidence="2" id="KW-0813">Transport</keyword>
<dbReference type="Pfam" id="PF04603">
    <property type="entry name" value="Mog1"/>
    <property type="match status" value="1"/>
</dbReference>
<proteinExistence type="inferred from homology"/>
<evidence type="ECO:0000313" key="5">
    <source>
        <dbReference type="Proteomes" id="UP000736335"/>
    </source>
</evidence>
<sequence>MAFRQRDLFGGAIIFRISSECIDVSDLRQVPDHQEVFVYPDSQISIIVEILERVTQDDDQEATKFHFDSLAHDNSATSSSIKSVTEIANNRGDETPSPIVLKGIQLVRKFNSTVLDTIYILLAVFRVKSKNVDLVLSMNIPLETPDDDIDDVKYEQAQRNFETAVESLRIIDFDLFV</sequence>
<dbReference type="GO" id="GO:0031267">
    <property type="term" value="F:small GTPase binding"/>
    <property type="evidence" value="ECO:0007669"/>
    <property type="project" value="TreeGrafter"/>
</dbReference>